<evidence type="ECO:0000313" key="2">
    <source>
        <dbReference type="EMBL" id="MBL1087568.1"/>
    </source>
</evidence>
<dbReference type="PANTHER" id="PTHR43235">
    <property type="entry name" value="GLUTAMINE AMIDOTRANSFERASE PB2B2.05-RELATED"/>
    <property type="match status" value="1"/>
</dbReference>
<dbReference type="CDD" id="cd01745">
    <property type="entry name" value="GATase1_2"/>
    <property type="match status" value="1"/>
</dbReference>
<feature type="region of interest" description="Disordered" evidence="1">
    <location>
        <begin position="1"/>
        <end position="31"/>
    </location>
</feature>
<feature type="compositionally biased region" description="Pro residues" evidence="1">
    <location>
        <begin position="10"/>
        <end position="20"/>
    </location>
</feature>
<dbReference type="GO" id="GO:0005829">
    <property type="term" value="C:cytosol"/>
    <property type="evidence" value="ECO:0007669"/>
    <property type="project" value="TreeGrafter"/>
</dbReference>
<keyword evidence="3" id="KW-1185">Reference proteome</keyword>
<dbReference type="RefSeq" id="WP_201844109.1">
    <property type="nucleotide sequence ID" value="NZ_JAERRK010000036.1"/>
</dbReference>
<gene>
    <name evidence="2" type="ORF">JK359_37490</name>
</gene>
<dbReference type="GO" id="GO:0033969">
    <property type="term" value="F:gamma-glutamyl-gamma-aminobutyrate hydrolase activity"/>
    <property type="evidence" value="ECO:0007669"/>
    <property type="project" value="TreeGrafter"/>
</dbReference>
<dbReference type="GO" id="GO:0006598">
    <property type="term" value="P:polyamine catabolic process"/>
    <property type="evidence" value="ECO:0007669"/>
    <property type="project" value="TreeGrafter"/>
</dbReference>
<dbReference type="Pfam" id="PF07722">
    <property type="entry name" value="Peptidase_C26"/>
    <property type="match status" value="1"/>
</dbReference>
<proteinExistence type="predicted"/>
<dbReference type="PROSITE" id="PS51273">
    <property type="entry name" value="GATASE_TYPE_1"/>
    <property type="match status" value="1"/>
</dbReference>
<name>A0A937JU76_9ACTN</name>
<dbReference type="EMBL" id="JAERRK010000036">
    <property type="protein sequence ID" value="MBL1087568.1"/>
    <property type="molecule type" value="Genomic_DNA"/>
</dbReference>
<organism evidence="2 3">
    <name type="scientific">Streptomyces actinomycinicus</name>
    <dbReference type="NCBI Taxonomy" id="1695166"/>
    <lineage>
        <taxon>Bacteria</taxon>
        <taxon>Bacillati</taxon>
        <taxon>Actinomycetota</taxon>
        <taxon>Actinomycetes</taxon>
        <taxon>Kitasatosporales</taxon>
        <taxon>Streptomycetaceae</taxon>
        <taxon>Streptomyces</taxon>
    </lineage>
</organism>
<keyword evidence="2" id="KW-0378">Hydrolase</keyword>
<dbReference type="SUPFAM" id="SSF52317">
    <property type="entry name" value="Class I glutamine amidotransferase-like"/>
    <property type="match status" value="1"/>
</dbReference>
<accession>A0A937JU76</accession>
<reference evidence="2" key="1">
    <citation type="submission" date="2021-01" db="EMBL/GenBank/DDBJ databases">
        <title>WGS of actinomycetes isolated from Thailand.</title>
        <authorList>
            <person name="Thawai C."/>
        </authorList>
    </citation>
    <scope>NUCLEOTIDE SEQUENCE</scope>
    <source>
        <strain evidence="2">RCU-197</strain>
    </source>
</reference>
<evidence type="ECO:0000313" key="3">
    <source>
        <dbReference type="Proteomes" id="UP000661858"/>
    </source>
</evidence>
<dbReference type="AlphaFoldDB" id="A0A937JU76"/>
<sequence length="270" mass="29374">MSWTAEVLSPRPPWPAPGTPLPGQRAGTAHAAWPWATEHSRPVIGVSGYPDRSVDRRERPAASVALRPYLDGLARAGAAAALLQPWGHSAWSALDAIDGLLIPAGPDVDPLRYGAEAHPMTGCPDRAQDAWEFALLREALMRDLPVLGVSRGMHLLNITFGGTLLQHLPDRLGSRHRPEQGFSAHHMVRVGKWSLLSKILSSATPVRCFHHQGVARLGAGLLPAAWSQDELVEAIELPDRRCVLGVQWRPDADPQDSRLFEAFVAASARR</sequence>
<comment type="caution">
    <text evidence="2">The sequence shown here is derived from an EMBL/GenBank/DDBJ whole genome shotgun (WGS) entry which is preliminary data.</text>
</comment>
<protein>
    <submittedName>
        <fullName evidence="2">Gamma-glutamyl-gamma-aminobutyrate hydrolase family protein</fullName>
    </submittedName>
</protein>
<dbReference type="InterPro" id="IPR011697">
    <property type="entry name" value="Peptidase_C26"/>
</dbReference>
<dbReference type="PANTHER" id="PTHR43235:SF1">
    <property type="entry name" value="GLUTAMINE AMIDOTRANSFERASE PB2B2.05-RELATED"/>
    <property type="match status" value="1"/>
</dbReference>
<dbReference type="Gene3D" id="3.40.50.880">
    <property type="match status" value="1"/>
</dbReference>
<dbReference type="Proteomes" id="UP000661858">
    <property type="component" value="Unassembled WGS sequence"/>
</dbReference>
<evidence type="ECO:0000256" key="1">
    <source>
        <dbReference type="SAM" id="MobiDB-lite"/>
    </source>
</evidence>
<dbReference type="InterPro" id="IPR044668">
    <property type="entry name" value="PuuD-like"/>
</dbReference>
<dbReference type="InterPro" id="IPR029062">
    <property type="entry name" value="Class_I_gatase-like"/>
</dbReference>